<accession>A0ABN6I5U0</accession>
<protein>
    <submittedName>
        <fullName evidence="1">Uncharacterized protein</fullName>
    </submittedName>
</protein>
<organism evidence="1 2">
    <name type="scientific">Helicobacter gastrofelis</name>
    <dbReference type="NCBI Taxonomy" id="2849642"/>
    <lineage>
        <taxon>Bacteria</taxon>
        <taxon>Pseudomonadati</taxon>
        <taxon>Campylobacterota</taxon>
        <taxon>Epsilonproteobacteria</taxon>
        <taxon>Campylobacterales</taxon>
        <taxon>Helicobacteraceae</taxon>
        <taxon>Helicobacter</taxon>
    </lineage>
</organism>
<proteinExistence type="predicted"/>
<evidence type="ECO:0000313" key="1">
    <source>
        <dbReference type="EMBL" id="BCZ18900.1"/>
    </source>
</evidence>
<gene>
    <name evidence="1" type="ORF">NHP190012_05420</name>
</gene>
<sequence length="142" mass="17152">MCVTFGIFAFEEIVKIFREKYNIFAEDVNDDIIRGDKFSLALIFDKDLNFVEDKTFYTMCAYVRENQELTEDMQTHEKELKHALQVQFEERGFDATFLDLCKKYKVDKDNFRFVLLKNMDTELTNLHSFFYQRFTDSQRLKQ</sequence>
<evidence type="ECO:0000313" key="2">
    <source>
        <dbReference type="Proteomes" id="UP000826146"/>
    </source>
</evidence>
<dbReference type="EMBL" id="AP024819">
    <property type="protein sequence ID" value="BCZ18900.1"/>
    <property type="molecule type" value="Genomic_DNA"/>
</dbReference>
<dbReference type="Proteomes" id="UP000826146">
    <property type="component" value="Chromosome"/>
</dbReference>
<reference evidence="1 2" key="1">
    <citation type="submission" date="2021-07" db="EMBL/GenBank/DDBJ databases">
        <title>Novel Helicobacter sp. Isolated from a cat.</title>
        <authorList>
            <person name="Rimbara E."/>
            <person name="Suzuki M."/>
        </authorList>
    </citation>
    <scope>NUCLEOTIDE SEQUENCE [LARGE SCALE GENOMIC DNA]</scope>
    <source>
        <strain evidence="2">NHP19-012</strain>
    </source>
</reference>
<name>A0ABN6I5U0_9HELI</name>
<keyword evidence="2" id="KW-1185">Reference proteome</keyword>